<dbReference type="EMBL" id="JARPOI010000106">
    <property type="protein sequence ID" value="KAJ9129737.1"/>
    <property type="molecule type" value="Genomic_DNA"/>
</dbReference>
<accession>A0ABQ9K9S6</accession>
<proteinExistence type="predicted"/>
<dbReference type="PANTHER" id="PTHR33122:SF60">
    <property type="entry name" value="LIPID-TRANSFER PROTEIN DIR1-RELATED"/>
    <property type="match status" value="1"/>
</dbReference>
<dbReference type="CDD" id="cd04660">
    <property type="entry name" value="nsLTP_like"/>
    <property type="match status" value="1"/>
</dbReference>
<evidence type="ECO:0000256" key="1">
    <source>
        <dbReference type="SAM" id="SignalP"/>
    </source>
</evidence>
<dbReference type="Gene3D" id="1.10.110.10">
    <property type="entry name" value="Plant lipid-transfer and hydrophobic proteins"/>
    <property type="match status" value="1"/>
</dbReference>
<evidence type="ECO:0000313" key="4">
    <source>
        <dbReference type="Proteomes" id="UP001174677"/>
    </source>
</evidence>
<organism evidence="3 4">
    <name type="scientific">Hevea brasiliensis</name>
    <name type="common">Para rubber tree</name>
    <name type="synonym">Siphonia brasiliensis</name>
    <dbReference type="NCBI Taxonomy" id="3981"/>
    <lineage>
        <taxon>Eukaryota</taxon>
        <taxon>Viridiplantae</taxon>
        <taxon>Streptophyta</taxon>
        <taxon>Embryophyta</taxon>
        <taxon>Tracheophyta</taxon>
        <taxon>Spermatophyta</taxon>
        <taxon>Magnoliopsida</taxon>
        <taxon>eudicotyledons</taxon>
        <taxon>Gunneridae</taxon>
        <taxon>Pentapetalae</taxon>
        <taxon>rosids</taxon>
        <taxon>fabids</taxon>
        <taxon>Malpighiales</taxon>
        <taxon>Euphorbiaceae</taxon>
        <taxon>Crotonoideae</taxon>
        <taxon>Micrandreae</taxon>
        <taxon>Hevea</taxon>
    </lineage>
</organism>
<name>A0ABQ9K9S6_HEVBR</name>
<dbReference type="PANTHER" id="PTHR33122">
    <property type="entry name" value="LIPID BINDING PROTEIN-RELATED"/>
    <property type="match status" value="1"/>
</dbReference>
<comment type="caution">
    <text evidence="3">The sequence shown here is derived from an EMBL/GenBank/DDBJ whole genome shotgun (WGS) entry which is preliminary data.</text>
</comment>
<dbReference type="InterPro" id="IPR016140">
    <property type="entry name" value="Bifunc_inhib/LTP/seed_store"/>
</dbReference>
<sequence length="102" mass="11215">MASSKSNIIALWMVAMFLTMTTMEGIKVVAVCNTDMKGINSQCYSAVFGNPPSQPSMQCCNLIQQADLPCLCKYKYLLYTLGVDVKKAMEIPGKCGKQNPCY</sequence>
<evidence type="ECO:0000313" key="3">
    <source>
        <dbReference type="EMBL" id="KAJ9129737.1"/>
    </source>
</evidence>
<dbReference type="Proteomes" id="UP001174677">
    <property type="component" value="Unassembled WGS sequence"/>
</dbReference>
<feature type="chain" id="PRO_5046104722" description="Bifunctional inhibitor/plant lipid transfer protein/seed storage helical domain-containing protein" evidence="1">
    <location>
        <begin position="26"/>
        <end position="102"/>
    </location>
</feature>
<feature type="domain" description="Bifunctional inhibitor/plant lipid transfer protein/seed storage helical" evidence="2">
    <location>
        <begin position="14"/>
        <end position="100"/>
    </location>
</feature>
<dbReference type="InterPro" id="IPR036312">
    <property type="entry name" value="Bifun_inhib/LTP/seed_sf"/>
</dbReference>
<protein>
    <recommendedName>
        <fullName evidence="2">Bifunctional inhibitor/plant lipid transfer protein/seed storage helical domain-containing protein</fullName>
    </recommendedName>
</protein>
<keyword evidence="4" id="KW-1185">Reference proteome</keyword>
<dbReference type="Pfam" id="PF14368">
    <property type="entry name" value="LTP_2"/>
    <property type="match status" value="1"/>
</dbReference>
<feature type="signal peptide" evidence="1">
    <location>
        <begin position="1"/>
        <end position="25"/>
    </location>
</feature>
<gene>
    <name evidence="3" type="ORF">P3X46_035267</name>
</gene>
<keyword evidence="1" id="KW-0732">Signal</keyword>
<dbReference type="InterPro" id="IPR044741">
    <property type="entry name" value="NsLTP-like"/>
</dbReference>
<dbReference type="SUPFAM" id="SSF47699">
    <property type="entry name" value="Bifunctional inhibitor/lipid-transfer protein/seed storage 2S albumin"/>
    <property type="match status" value="1"/>
</dbReference>
<dbReference type="InterPro" id="IPR039265">
    <property type="entry name" value="DIR1-like"/>
</dbReference>
<evidence type="ECO:0000259" key="2">
    <source>
        <dbReference type="Pfam" id="PF14368"/>
    </source>
</evidence>
<reference evidence="3 4" key="1">
    <citation type="journal article" date="2023" name="Plant Biotechnol. J.">
        <title>Chromosome-level wild Hevea brasiliensis genome provides new tools for genomic-assisted breeding and valuable loci to elevate rubber yield.</title>
        <authorList>
            <person name="Cheng H."/>
            <person name="Song X."/>
            <person name="Hu Y."/>
            <person name="Wu T."/>
            <person name="Yang Q."/>
            <person name="An Z."/>
            <person name="Feng S."/>
            <person name="Deng Z."/>
            <person name="Wu W."/>
            <person name="Zeng X."/>
            <person name="Tu M."/>
            <person name="Wang X."/>
            <person name="Huang H."/>
        </authorList>
    </citation>
    <scope>NUCLEOTIDE SEQUENCE [LARGE SCALE GENOMIC DNA]</scope>
    <source>
        <strain evidence="3">MT/VB/25A 57/8</strain>
    </source>
</reference>